<dbReference type="OMA" id="HRYTFAR"/>
<sequence length="396" mass="45691">MHQKLFSWLALAVALSQLFMPATGESYQVSRHNVSEVVDSNELVLLLFYSNRCKYSVQLMPIYESAASQLHSTLGGTGKLALGKVDCDLEPEMESNYDIGKYPTIKIVRNKYVNKKEYRGQRSVEAIVSFALEELLDPIQEFVSLNELNDLNTRKYLVIGHYESNSHDEYMAYRRAASNMKEHCQFHVKFTGGNGPNSLTFQEHLNHTDSLSLYTGNMSSQEELMEWLTMKCIPIVRELTFSNAEELTEEAKLFVILFHNPQDKQSGKDFERVVRAELMDELDNVIFLTADGILFKTPLFHMNKTEADLPVIAIDSFAHMFPFPEFDDLYKPGKLKEFIGQLYTGDLHWRYHFVELMNSVEDNEDDTEVSSLKPPSSKFRELRPSKHRYTFARDEL</sequence>
<feature type="chain" id="PRO_5019745408" description="Thioredoxin domain-containing protein" evidence="1">
    <location>
        <begin position="25"/>
        <end position="396"/>
    </location>
</feature>
<dbReference type="GO" id="GO:0003756">
    <property type="term" value="F:protein disulfide isomerase activity"/>
    <property type="evidence" value="ECO:0007669"/>
    <property type="project" value="TreeGrafter"/>
</dbReference>
<dbReference type="AlphaFoldDB" id="A0A484B1F0"/>
<accession>A0A484B1F0</accession>
<gene>
    <name evidence="3" type="ORF">AWZ03_011694</name>
</gene>
<dbReference type="Pfam" id="PF13848">
    <property type="entry name" value="Thioredoxin_6"/>
    <property type="match status" value="1"/>
</dbReference>
<evidence type="ECO:0000259" key="2">
    <source>
        <dbReference type="PROSITE" id="PS51352"/>
    </source>
</evidence>
<proteinExistence type="predicted"/>
<dbReference type="InterPro" id="IPR036249">
    <property type="entry name" value="Thioredoxin-like_sf"/>
</dbReference>
<feature type="signal peptide" evidence="1">
    <location>
        <begin position="1"/>
        <end position="24"/>
    </location>
</feature>
<dbReference type="Proteomes" id="UP000295192">
    <property type="component" value="Unassembled WGS sequence"/>
</dbReference>
<dbReference type="EMBL" id="LSRL02000295">
    <property type="protein sequence ID" value="TDG41890.1"/>
    <property type="molecule type" value="Genomic_DNA"/>
</dbReference>
<name>A0A484B1F0_DRONA</name>
<dbReference type="InterPro" id="IPR013766">
    <property type="entry name" value="Thioredoxin_domain"/>
</dbReference>
<dbReference type="Gene3D" id="3.40.30.10">
    <property type="entry name" value="Glutaredoxin"/>
    <property type="match status" value="3"/>
</dbReference>
<protein>
    <recommendedName>
        <fullName evidence="2">Thioredoxin domain-containing protein</fullName>
    </recommendedName>
</protein>
<dbReference type="STRING" id="7232.A0A484B1F0"/>
<dbReference type="PROSITE" id="PS51352">
    <property type="entry name" value="THIOREDOXIN_2"/>
    <property type="match status" value="1"/>
</dbReference>
<evidence type="ECO:0000313" key="4">
    <source>
        <dbReference type="Proteomes" id="UP000295192"/>
    </source>
</evidence>
<evidence type="ECO:0000256" key="1">
    <source>
        <dbReference type="SAM" id="SignalP"/>
    </source>
</evidence>
<dbReference type="GO" id="GO:0005793">
    <property type="term" value="C:endoplasmic reticulum-Golgi intermediate compartment"/>
    <property type="evidence" value="ECO:0007669"/>
    <property type="project" value="TreeGrafter"/>
</dbReference>
<dbReference type="SUPFAM" id="SSF52833">
    <property type="entry name" value="Thioredoxin-like"/>
    <property type="match status" value="3"/>
</dbReference>
<dbReference type="OrthoDB" id="427280at2759"/>
<feature type="domain" description="Thioredoxin" evidence="2">
    <location>
        <begin position="8"/>
        <end position="137"/>
    </location>
</feature>
<keyword evidence="1" id="KW-0732">Signal</keyword>
<dbReference type="Pfam" id="PF00085">
    <property type="entry name" value="Thioredoxin"/>
    <property type="match status" value="1"/>
</dbReference>
<dbReference type="PANTHER" id="PTHR46295:SF1">
    <property type="entry name" value="ENDOPLASMIC RETICULUM RESIDENT PROTEIN 44"/>
    <property type="match status" value="1"/>
</dbReference>
<reference evidence="3 4" key="1">
    <citation type="journal article" date="2019" name="J. Hered.">
        <title>An Improved Genome Assembly for Drosophila navojoa, the Basal Species in the mojavensis Cluster.</title>
        <authorList>
            <person name="Vanderlinde T."/>
            <person name="Dupim E.G."/>
            <person name="Nazario-Yepiz N.O."/>
            <person name="Carvalho A.B."/>
        </authorList>
    </citation>
    <scope>NUCLEOTIDE SEQUENCE [LARGE SCALE GENOMIC DNA]</scope>
    <source>
        <strain evidence="3">Navoj_Jal97</strain>
        <tissue evidence="3">Whole organism</tissue>
    </source>
</reference>
<evidence type="ECO:0000313" key="3">
    <source>
        <dbReference type="EMBL" id="TDG41890.1"/>
    </source>
</evidence>
<dbReference type="PANTHER" id="PTHR46295">
    <property type="entry name" value="ENDOPLASMIC RETICULUM RESIDENT PROTEIN 44"/>
    <property type="match status" value="1"/>
</dbReference>
<organism evidence="3 4">
    <name type="scientific">Drosophila navojoa</name>
    <name type="common">Fruit fly</name>
    <dbReference type="NCBI Taxonomy" id="7232"/>
    <lineage>
        <taxon>Eukaryota</taxon>
        <taxon>Metazoa</taxon>
        <taxon>Ecdysozoa</taxon>
        <taxon>Arthropoda</taxon>
        <taxon>Hexapoda</taxon>
        <taxon>Insecta</taxon>
        <taxon>Pterygota</taxon>
        <taxon>Neoptera</taxon>
        <taxon>Endopterygota</taxon>
        <taxon>Diptera</taxon>
        <taxon>Brachycera</taxon>
        <taxon>Muscomorpha</taxon>
        <taxon>Ephydroidea</taxon>
        <taxon>Drosophilidae</taxon>
        <taxon>Drosophila</taxon>
    </lineage>
</organism>
<dbReference type="GO" id="GO:0005789">
    <property type="term" value="C:endoplasmic reticulum membrane"/>
    <property type="evidence" value="ECO:0007669"/>
    <property type="project" value="TreeGrafter"/>
</dbReference>
<dbReference type="InterPro" id="IPR052643">
    <property type="entry name" value="ERP44"/>
</dbReference>
<comment type="caution">
    <text evidence="3">The sequence shown here is derived from an EMBL/GenBank/DDBJ whole genome shotgun (WGS) entry which is preliminary data.</text>
</comment>
<dbReference type="GO" id="GO:0006457">
    <property type="term" value="P:protein folding"/>
    <property type="evidence" value="ECO:0007669"/>
    <property type="project" value="TreeGrafter"/>
</dbReference>
<keyword evidence="4" id="KW-1185">Reference proteome</keyword>